<feature type="transmembrane region" description="Helical" evidence="2">
    <location>
        <begin position="49"/>
        <end position="72"/>
    </location>
</feature>
<dbReference type="InterPro" id="IPR016186">
    <property type="entry name" value="C-type_lectin-like/link_sf"/>
</dbReference>
<dbReference type="PROSITE" id="PS50041">
    <property type="entry name" value="C_TYPE_LECTIN_2"/>
    <property type="match status" value="1"/>
</dbReference>
<reference evidence="4" key="1">
    <citation type="submission" date="2018-11" db="EMBL/GenBank/DDBJ databases">
        <authorList>
            <person name="Alioto T."/>
            <person name="Alioto T."/>
        </authorList>
    </citation>
    <scope>NUCLEOTIDE SEQUENCE</scope>
</reference>
<dbReference type="OrthoDB" id="6120773at2759"/>
<dbReference type="SMART" id="SM00034">
    <property type="entry name" value="CLECT"/>
    <property type="match status" value="1"/>
</dbReference>
<evidence type="ECO:0000313" key="4">
    <source>
        <dbReference type="EMBL" id="VDI12893.1"/>
    </source>
</evidence>
<keyword evidence="2" id="KW-0812">Transmembrane</keyword>
<keyword evidence="2" id="KW-1133">Transmembrane helix</keyword>
<sequence length="233" mass="27275">MVEPFENVYELPMDDHNAPNFELSALIRKWNNQLDVFFKARRKRDKVSVLLITMLLICLLVAVALIIMHVIANVEGSGRLKVQIQQLTLNTSNLERQLHLLLGCGYGWHKFMSSCYDFQLRLKKTWYDAKIDCHTKGGYLVKIDNAFENSFLKSYIQTDKNTHNVWIGAHDSERESTFVWESDNSSLSYSDWVPEEPNNHYLNEDCASMRKKHDYRWNDVPCSMLLSYICEIQ</sequence>
<dbReference type="Proteomes" id="UP000596742">
    <property type="component" value="Unassembled WGS sequence"/>
</dbReference>
<dbReference type="InterPro" id="IPR050111">
    <property type="entry name" value="C-type_lectin/snaclec_domain"/>
</dbReference>
<dbReference type="AlphaFoldDB" id="A0A8B6D3B2"/>
<accession>A0A8B6D3B2</accession>
<keyword evidence="5" id="KW-1185">Reference proteome</keyword>
<dbReference type="PANTHER" id="PTHR22803">
    <property type="entry name" value="MANNOSE, PHOSPHOLIPASE, LECTIN RECEPTOR RELATED"/>
    <property type="match status" value="1"/>
</dbReference>
<evidence type="ECO:0000259" key="3">
    <source>
        <dbReference type="PROSITE" id="PS50041"/>
    </source>
</evidence>
<dbReference type="PROSITE" id="PS00615">
    <property type="entry name" value="C_TYPE_LECTIN_1"/>
    <property type="match status" value="1"/>
</dbReference>
<keyword evidence="2" id="KW-0472">Membrane</keyword>
<organism evidence="4 5">
    <name type="scientific">Mytilus galloprovincialis</name>
    <name type="common">Mediterranean mussel</name>
    <dbReference type="NCBI Taxonomy" id="29158"/>
    <lineage>
        <taxon>Eukaryota</taxon>
        <taxon>Metazoa</taxon>
        <taxon>Spiralia</taxon>
        <taxon>Lophotrochozoa</taxon>
        <taxon>Mollusca</taxon>
        <taxon>Bivalvia</taxon>
        <taxon>Autobranchia</taxon>
        <taxon>Pteriomorphia</taxon>
        <taxon>Mytilida</taxon>
        <taxon>Mytiloidea</taxon>
        <taxon>Mytilidae</taxon>
        <taxon>Mytilinae</taxon>
        <taxon>Mytilus</taxon>
    </lineage>
</organism>
<protein>
    <submittedName>
        <fullName evidence="4">Neurocan core protein</fullName>
    </submittedName>
</protein>
<comment type="caution">
    <text evidence="4">The sequence shown here is derived from an EMBL/GenBank/DDBJ whole genome shotgun (WGS) entry which is preliminary data.</text>
</comment>
<evidence type="ECO:0000313" key="5">
    <source>
        <dbReference type="Proteomes" id="UP000596742"/>
    </source>
</evidence>
<name>A0A8B6D3B2_MYTGA</name>
<dbReference type="InterPro" id="IPR018378">
    <property type="entry name" value="C-type_lectin_CS"/>
</dbReference>
<dbReference type="Pfam" id="PF00059">
    <property type="entry name" value="Lectin_C"/>
    <property type="match status" value="1"/>
</dbReference>
<gene>
    <name evidence="4" type="ORF">MGAL_10B090112</name>
</gene>
<feature type="domain" description="C-type lectin" evidence="3">
    <location>
        <begin position="111"/>
        <end position="231"/>
    </location>
</feature>
<dbReference type="Gene3D" id="3.10.100.10">
    <property type="entry name" value="Mannose-Binding Protein A, subunit A"/>
    <property type="match status" value="1"/>
</dbReference>
<proteinExistence type="predicted"/>
<evidence type="ECO:0000256" key="2">
    <source>
        <dbReference type="SAM" id="Phobius"/>
    </source>
</evidence>
<evidence type="ECO:0000256" key="1">
    <source>
        <dbReference type="ARBA" id="ARBA00023157"/>
    </source>
</evidence>
<dbReference type="InterPro" id="IPR016187">
    <property type="entry name" value="CTDL_fold"/>
</dbReference>
<dbReference type="EMBL" id="UYJE01002696">
    <property type="protein sequence ID" value="VDI12893.1"/>
    <property type="molecule type" value="Genomic_DNA"/>
</dbReference>
<dbReference type="InterPro" id="IPR001304">
    <property type="entry name" value="C-type_lectin-like"/>
</dbReference>
<keyword evidence="1" id="KW-1015">Disulfide bond</keyword>
<dbReference type="CDD" id="cd00037">
    <property type="entry name" value="CLECT"/>
    <property type="match status" value="1"/>
</dbReference>
<dbReference type="SUPFAM" id="SSF56436">
    <property type="entry name" value="C-type lectin-like"/>
    <property type="match status" value="1"/>
</dbReference>